<organism evidence="13 14">
    <name type="scientific">Actinoplanes aureus</name>
    <dbReference type="NCBI Taxonomy" id="2792083"/>
    <lineage>
        <taxon>Bacteria</taxon>
        <taxon>Bacillati</taxon>
        <taxon>Actinomycetota</taxon>
        <taxon>Actinomycetes</taxon>
        <taxon>Micromonosporales</taxon>
        <taxon>Micromonosporaceae</taxon>
        <taxon>Actinoplanes</taxon>
    </lineage>
</organism>
<reference evidence="13" key="1">
    <citation type="submission" date="2020-11" db="EMBL/GenBank/DDBJ databases">
        <title>Isolation and identification of active actinomycetes.</title>
        <authorList>
            <person name="Sun X."/>
        </authorList>
    </citation>
    <scope>NUCLEOTIDE SEQUENCE</scope>
    <source>
        <strain evidence="13">NEAU-A11</strain>
    </source>
</reference>
<evidence type="ECO:0000313" key="14">
    <source>
        <dbReference type="Proteomes" id="UP000598146"/>
    </source>
</evidence>
<evidence type="ECO:0000256" key="2">
    <source>
        <dbReference type="ARBA" id="ARBA00008749"/>
    </source>
</evidence>
<comment type="cofactor">
    <cofactor evidence="1">
        <name>Fe(2+)</name>
        <dbReference type="ChEBI" id="CHEBI:29033"/>
    </cofactor>
</comment>
<sequence>MPLDQTALLIELEPVVATNLDRHLSLAKEWFPHEYVPWSSGRTFDGVLDGEPWRPDDSDLPDVARTALIVNLLTEDNLPSYHHEIATLFGRDGAWGTWVHRWTAEEGRHGIAIRDYLTVTRAVDPIALERARMTHMESGYTNDHPDELLHSVAYVAFQELATRISHRNTGRATGDPIAEQLLARVAADENLHMVFYRNLLAAAFDHAPDQAMRAVTDVVAGFQMPGANIEGFGRKALSIALAGIYDLRQHRDEVLAPVLRQWDVWDRTDVGAEGEKAREELAAHMRELETQAARFEEKREARKNRLKPS</sequence>
<evidence type="ECO:0000256" key="5">
    <source>
        <dbReference type="ARBA" id="ARBA00022723"/>
    </source>
</evidence>
<dbReference type="PIRSF" id="PIRSF000346">
    <property type="entry name" value="Dlt9_acylACP_des"/>
    <property type="match status" value="1"/>
</dbReference>
<feature type="coiled-coil region" evidence="12">
    <location>
        <begin position="278"/>
        <end position="305"/>
    </location>
</feature>
<evidence type="ECO:0000256" key="3">
    <source>
        <dbReference type="ARBA" id="ARBA00011738"/>
    </source>
</evidence>
<evidence type="ECO:0000313" key="13">
    <source>
        <dbReference type="EMBL" id="MBG0566162.1"/>
    </source>
</evidence>
<feature type="binding site" evidence="11">
    <location>
        <position position="159"/>
    </location>
    <ligand>
        <name>Fe cation</name>
        <dbReference type="ChEBI" id="CHEBI:24875"/>
        <label>2</label>
    </ligand>
</feature>
<keyword evidence="5 11" id="KW-0479">Metal-binding</keyword>
<dbReference type="Pfam" id="PF03405">
    <property type="entry name" value="FA_desaturase_2"/>
    <property type="match status" value="1"/>
</dbReference>
<dbReference type="RefSeq" id="WP_196417946.1">
    <property type="nucleotide sequence ID" value="NZ_JADQTO010000019.1"/>
</dbReference>
<dbReference type="GO" id="GO:0005829">
    <property type="term" value="C:cytosol"/>
    <property type="evidence" value="ECO:0007669"/>
    <property type="project" value="TreeGrafter"/>
</dbReference>
<keyword evidence="14" id="KW-1185">Reference proteome</keyword>
<keyword evidence="6" id="KW-0276">Fatty acid metabolism</keyword>
<comment type="caution">
    <text evidence="13">The sequence shown here is derived from an EMBL/GenBank/DDBJ whole genome shotgun (WGS) entry which is preliminary data.</text>
</comment>
<dbReference type="GO" id="GO:0046872">
    <property type="term" value="F:metal ion binding"/>
    <property type="evidence" value="ECO:0007669"/>
    <property type="project" value="UniProtKB-KW"/>
</dbReference>
<evidence type="ECO:0000256" key="10">
    <source>
        <dbReference type="ARBA" id="ARBA00023160"/>
    </source>
</evidence>
<dbReference type="GO" id="GO:0006633">
    <property type="term" value="P:fatty acid biosynthetic process"/>
    <property type="evidence" value="ECO:0007669"/>
    <property type="project" value="UniProtKB-KW"/>
</dbReference>
<dbReference type="InterPro" id="IPR012348">
    <property type="entry name" value="RNR-like"/>
</dbReference>
<keyword evidence="7" id="KW-0560">Oxidoreductase</keyword>
<dbReference type="SUPFAM" id="SSF47240">
    <property type="entry name" value="Ferritin-like"/>
    <property type="match status" value="1"/>
</dbReference>
<evidence type="ECO:0000256" key="4">
    <source>
        <dbReference type="ARBA" id="ARBA00022516"/>
    </source>
</evidence>
<protein>
    <submittedName>
        <fullName evidence="13">Acyl-ACP desaturase</fullName>
    </submittedName>
</protein>
<dbReference type="AlphaFoldDB" id="A0A931CDV2"/>
<comment type="cofactor">
    <cofactor evidence="11">
        <name>Fe cation</name>
        <dbReference type="ChEBI" id="CHEBI:24875"/>
    </cofactor>
    <text evidence="11">Binds 2 iron ions per subunit.</text>
</comment>
<evidence type="ECO:0000256" key="6">
    <source>
        <dbReference type="ARBA" id="ARBA00022832"/>
    </source>
</evidence>
<keyword evidence="8 11" id="KW-0408">Iron</keyword>
<keyword evidence="10" id="KW-0275">Fatty acid biosynthesis</keyword>
<dbReference type="GO" id="GO:0045300">
    <property type="term" value="F:stearoyl-[ACP] desaturase activity"/>
    <property type="evidence" value="ECO:0007669"/>
    <property type="project" value="InterPro"/>
</dbReference>
<dbReference type="InterPro" id="IPR005067">
    <property type="entry name" value="Fatty_acid_desaturase-2"/>
</dbReference>
<dbReference type="PANTHER" id="PTHR31155:SF9">
    <property type="entry name" value="STEAROYL-[ACYL-CARRIER-PROTEIN] 9-DESATURASE 7, CHLOROPLASTIC"/>
    <property type="match status" value="1"/>
</dbReference>
<name>A0A931CDV2_9ACTN</name>
<feature type="binding site" evidence="11">
    <location>
        <position position="106"/>
    </location>
    <ligand>
        <name>Fe cation</name>
        <dbReference type="ChEBI" id="CHEBI:24875"/>
        <label>2</label>
    </ligand>
</feature>
<feature type="binding site" evidence="11">
    <location>
        <position position="192"/>
    </location>
    <ligand>
        <name>Fe cation</name>
        <dbReference type="ChEBI" id="CHEBI:24875"/>
        <label>2</label>
    </ligand>
</feature>
<dbReference type="Proteomes" id="UP000598146">
    <property type="component" value="Unassembled WGS sequence"/>
</dbReference>
<evidence type="ECO:0000256" key="8">
    <source>
        <dbReference type="ARBA" id="ARBA00023004"/>
    </source>
</evidence>
<feature type="binding site" evidence="11">
    <location>
        <position position="189"/>
    </location>
    <ligand>
        <name>Fe cation</name>
        <dbReference type="ChEBI" id="CHEBI:24875"/>
        <label>2</label>
    </ligand>
</feature>
<dbReference type="PANTHER" id="PTHR31155">
    <property type="entry name" value="ACYL- ACYL-CARRIER-PROTEIN DESATURASE-RELATED"/>
    <property type="match status" value="1"/>
</dbReference>
<gene>
    <name evidence="13" type="ORF">I4J89_32415</name>
</gene>
<feature type="binding site" evidence="11">
    <location>
        <position position="106"/>
    </location>
    <ligand>
        <name>Fe cation</name>
        <dbReference type="ChEBI" id="CHEBI:24875"/>
        <label>1</label>
    </ligand>
</feature>
<feature type="binding site" evidence="11">
    <location>
        <position position="189"/>
    </location>
    <ligand>
        <name>Fe cation</name>
        <dbReference type="ChEBI" id="CHEBI:24875"/>
        <label>1</label>
    </ligand>
</feature>
<comment type="subunit">
    <text evidence="3">Homodimer.</text>
</comment>
<evidence type="ECO:0000256" key="1">
    <source>
        <dbReference type="ARBA" id="ARBA00001954"/>
    </source>
</evidence>
<proteinExistence type="inferred from homology"/>
<dbReference type="InterPro" id="IPR009078">
    <property type="entry name" value="Ferritin-like_SF"/>
</dbReference>
<dbReference type="Gene3D" id="1.10.620.20">
    <property type="entry name" value="Ribonucleotide Reductase, subunit A"/>
    <property type="match status" value="1"/>
</dbReference>
<comment type="similarity">
    <text evidence="2">Belongs to the fatty acid desaturase type 2 family.</text>
</comment>
<evidence type="ECO:0000256" key="11">
    <source>
        <dbReference type="PIRSR" id="PIRSR000346-1"/>
    </source>
</evidence>
<evidence type="ECO:0000256" key="12">
    <source>
        <dbReference type="SAM" id="Coils"/>
    </source>
</evidence>
<dbReference type="CDD" id="cd01050">
    <property type="entry name" value="Acyl_ACP_Desat"/>
    <property type="match status" value="1"/>
</dbReference>
<keyword evidence="12" id="KW-0175">Coiled coil</keyword>
<keyword evidence="9" id="KW-0443">Lipid metabolism</keyword>
<evidence type="ECO:0000256" key="9">
    <source>
        <dbReference type="ARBA" id="ARBA00023098"/>
    </source>
</evidence>
<feature type="binding site" evidence="11">
    <location>
        <position position="75"/>
    </location>
    <ligand>
        <name>Fe cation</name>
        <dbReference type="ChEBI" id="CHEBI:24875"/>
        <label>1</label>
    </ligand>
</feature>
<accession>A0A931CDV2</accession>
<feature type="binding site" evidence="11">
    <location>
        <position position="109"/>
    </location>
    <ligand>
        <name>Fe cation</name>
        <dbReference type="ChEBI" id="CHEBI:24875"/>
        <label>1</label>
    </ligand>
</feature>
<dbReference type="EMBL" id="JADQTO010000019">
    <property type="protein sequence ID" value="MBG0566162.1"/>
    <property type="molecule type" value="Genomic_DNA"/>
</dbReference>
<evidence type="ECO:0000256" key="7">
    <source>
        <dbReference type="ARBA" id="ARBA00023002"/>
    </source>
</evidence>
<keyword evidence="4" id="KW-0444">Lipid biosynthesis</keyword>